<dbReference type="Proteomes" id="UP000321150">
    <property type="component" value="Unassembled WGS sequence"/>
</dbReference>
<dbReference type="EMBL" id="BJYI01000005">
    <property type="protein sequence ID" value="GEN71569.1"/>
    <property type="molecule type" value="Genomic_DNA"/>
</dbReference>
<organism evidence="1 2">
    <name type="scientific">Chryseobacterium lathyri</name>
    <dbReference type="NCBI Taxonomy" id="395933"/>
    <lineage>
        <taxon>Bacteria</taxon>
        <taxon>Pseudomonadati</taxon>
        <taxon>Bacteroidota</taxon>
        <taxon>Flavobacteriia</taxon>
        <taxon>Flavobacteriales</taxon>
        <taxon>Weeksellaceae</taxon>
        <taxon>Chryseobacterium group</taxon>
        <taxon>Chryseobacterium</taxon>
    </lineage>
</organism>
<evidence type="ECO:0000313" key="2">
    <source>
        <dbReference type="Proteomes" id="UP000321150"/>
    </source>
</evidence>
<dbReference type="RefSeq" id="WP_111954845.1">
    <property type="nucleotide sequence ID" value="NZ_BJYI01000005.1"/>
</dbReference>
<protein>
    <submittedName>
        <fullName evidence="1">Uncharacterized protein</fullName>
    </submittedName>
</protein>
<gene>
    <name evidence="1" type="ORF">CLA01_16410</name>
</gene>
<dbReference type="AlphaFoldDB" id="A0A511Y8P8"/>
<reference evidence="1 2" key="1">
    <citation type="submission" date="2019-07" db="EMBL/GenBank/DDBJ databases">
        <title>Whole genome shotgun sequence of Chryseobacterium lathyri NBRC 105250.</title>
        <authorList>
            <person name="Hosoyama A."/>
            <person name="Uohara A."/>
            <person name="Ohji S."/>
            <person name="Ichikawa N."/>
        </authorList>
    </citation>
    <scope>NUCLEOTIDE SEQUENCE [LARGE SCALE GENOMIC DNA]</scope>
    <source>
        <strain evidence="1 2">NBRC 105250</strain>
    </source>
</reference>
<sequence>MKYIFKFLQTGGVPLTNDLMALIEEAYGIFEVLGDLSGNLTILSGCDITGTNVAPGIVAIEGKLYYFEGGSIISTVYIHKEDIAKTFEDQTTKTLIEKRTVRFGSGAVNYNWSDFVKLQTLKEIQSKVDNSVSRQEFEVALADIELLKLKTAPIVNGGVVWAFGKPVDEIPAGWKECTDIRGKAVVGWDPDDPDFEDIGNSGGSKTILLTVSQLPKIKFQYTRTLPWSSGSGGGFSGGGNQFNIGPSETNELGNNDPINIMIPHFIAAFIEPNLP</sequence>
<dbReference type="OrthoDB" id="9113831at2"/>
<dbReference type="CDD" id="cd22641">
    <property type="entry name" value="C24-like"/>
    <property type="match status" value="1"/>
</dbReference>
<comment type="caution">
    <text evidence="1">The sequence shown here is derived from an EMBL/GenBank/DDBJ whole genome shotgun (WGS) entry which is preliminary data.</text>
</comment>
<evidence type="ECO:0000313" key="1">
    <source>
        <dbReference type="EMBL" id="GEN71569.1"/>
    </source>
</evidence>
<name>A0A511Y8P8_9FLAO</name>
<proteinExistence type="predicted"/>
<accession>A0A511Y8P8</accession>